<dbReference type="OrthoDB" id="7735915at2"/>
<gene>
    <name evidence="2" type="ORF">SGCZBJ_04270</name>
</gene>
<reference evidence="2 3" key="1">
    <citation type="submission" date="2017-12" db="EMBL/GenBank/DDBJ databases">
        <title>The genome sequence of Caulobacter sp. 410.</title>
        <authorList>
            <person name="Gao J."/>
            <person name="Mao X."/>
            <person name="Sun J."/>
        </authorList>
    </citation>
    <scope>NUCLEOTIDE SEQUENCE [LARGE SCALE GENOMIC DNA]</scope>
    <source>
        <strain evidence="2 3">410</strain>
    </source>
</reference>
<sequence>MADGFKPALIPAAQYLRMSKDHQRYSIRNQARVIAAYAAERGYTIVKTYTDPGESGLTLRERTGLQALLADVIKVERPYERLLVFDVSRWGRFQYLDEGGHYEFICHAAGVSVSYCAEMFENDGSPIMALLKQFKRYQAAEFSRDLSSKVLYAQLLQAKIGHKLGGPRRYGFERILVDEHDQPIQKLKPGQTKAFNNQRVVYAVGPEHEVKIIRDMFTWYTRDRMSFRGIAQRLNQMGVPAGDHPTWGEARVRHLLTDELVLGIYVFNRTTQKLKSKRRKNAPEELVKTKILEPIISRTQFESAARRRKIRRHHVPPEENLAAVARLFKAKGYLTGKLIDECPYAPSQHVLLQQFGSIHRVYELVGFEPSGWWRPPGQERPTTKEEMLAALRRLFERDGYVTEATINAEPSVPSAPDYQYKFGKLTNAYRLAGLPYKQGDLQRLGFERLRARRAGEPPRRISLPRWSEISERYTDEELLDCLRRLHREHGYVTAKVMRADPDTPTPVVFIHRFGTLINAYGQAGIENRRFNIWSRAARARAEVAAQRKAGTTAASTIQPRIT</sequence>
<protein>
    <recommendedName>
        <fullName evidence="1">Resolvase/invertase-type recombinase catalytic domain-containing protein</fullName>
    </recommendedName>
</protein>
<name>A0A2N5DQ95_9CAUL</name>
<evidence type="ECO:0000259" key="1">
    <source>
        <dbReference type="SMART" id="SM00857"/>
    </source>
</evidence>
<keyword evidence="3" id="KW-1185">Reference proteome</keyword>
<comment type="caution">
    <text evidence="2">The sequence shown here is derived from an EMBL/GenBank/DDBJ whole genome shotgun (WGS) entry which is preliminary data.</text>
</comment>
<dbReference type="AlphaFoldDB" id="A0A2N5DQ95"/>
<dbReference type="Proteomes" id="UP000234479">
    <property type="component" value="Unassembled WGS sequence"/>
</dbReference>
<dbReference type="SUPFAM" id="SSF53041">
    <property type="entry name" value="Resolvase-like"/>
    <property type="match status" value="1"/>
</dbReference>
<dbReference type="Gene3D" id="3.90.1750.20">
    <property type="entry name" value="Putative Large Serine Recombinase, Chain B, Domain 2"/>
    <property type="match status" value="1"/>
</dbReference>
<dbReference type="Pfam" id="PF00239">
    <property type="entry name" value="Resolvase"/>
    <property type="match status" value="1"/>
</dbReference>
<evidence type="ECO:0000313" key="3">
    <source>
        <dbReference type="Proteomes" id="UP000234479"/>
    </source>
</evidence>
<organism evidence="2 3">
    <name type="scientific">Caulobacter zeae</name>
    <dbReference type="NCBI Taxonomy" id="2055137"/>
    <lineage>
        <taxon>Bacteria</taxon>
        <taxon>Pseudomonadati</taxon>
        <taxon>Pseudomonadota</taxon>
        <taxon>Alphaproteobacteria</taxon>
        <taxon>Caulobacterales</taxon>
        <taxon>Caulobacteraceae</taxon>
        <taxon>Caulobacter</taxon>
    </lineage>
</organism>
<proteinExistence type="predicted"/>
<dbReference type="InterPro" id="IPR006119">
    <property type="entry name" value="Resolv_N"/>
</dbReference>
<dbReference type="GO" id="GO:0003677">
    <property type="term" value="F:DNA binding"/>
    <property type="evidence" value="ECO:0007669"/>
    <property type="project" value="InterPro"/>
</dbReference>
<dbReference type="SMART" id="SM00857">
    <property type="entry name" value="Resolvase"/>
    <property type="match status" value="1"/>
</dbReference>
<evidence type="ECO:0000313" key="2">
    <source>
        <dbReference type="EMBL" id="PLR28226.1"/>
    </source>
</evidence>
<dbReference type="RefSeq" id="WP_101716779.1">
    <property type="nucleotide sequence ID" value="NZ_PJRS01000010.1"/>
</dbReference>
<dbReference type="InterPro" id="IPR038109">
    <property type="entry name" value="DNA_bind_recomb_sf"/>
</dbReference>
<dbReference type="CDD" id="cd00338">
    <property type="entry name" value="Ser_Recombinase"/>
    <property type="match status" value="1"/>
</dbReference>
<dbReference type="InterPro" id="IPR036162">
    <property type="entry name" value="Resolvase-like_N_sf"/>
</dbReference>
<feature type="domain" description="Resolvase/invertase-type recombinase catalytic" evidence="1">
    <location>
        <begin position="12"/>
        <end position="163"/>
    </location>
</feature>
<dbReference type="PANTHER" id="PTHR30461">
    <property type="entry name" value="DNA-INVERTASE FROM LAMBDOID PROPHAGE"/>
    <property type="match status" value="1"/>
</dbReference>
<dbReference type="EMBL" id="PJRS01000010">
    <property type="protein sequence ID" value="PLR28226.1"/>
    <property type="molecule type" value="Genomic_DNA"/>
</dbReference>
<dbReference type="Pfam" id="PF07508">
    <property type="entry name" value="Recombinase"/>
    <property type="match status" value="1"/>
</dbReference>
<dbReference type="GO" id="GO:0000150">
    <property type="term" value="F:DNA strand exchange activity"/>
    <property type="evidence" value="ECO:0007669"/>
    <property type="project" value="InterPro"/>
</dbReference>
<accession>A0A2N5DQ95</accession>
<dbReference type="PANTHER" id="PTHR30461:SF23">
    <property type="entry name" value="DNA RECOMBINASE-RELATED"/>
    <property type="match status" value="1"/>
</dbReference>
<dbReference type="Gene3D" id="3.40.50.1390">
    <property type="entry name" value="Resolvase, N-terminal catalytic domain"/>
    <property type="match status" value="1"/>
</dbReference>
<dbReference type="InterPro" id="IPR050639">
    <property type="entry name" value="SSR_resolvase"/>
</dbReference>
<dbReference type="InterPro" id="IPR011109">
    <property type="entry name" value="DNA_bind_recombinase_dom"/>
</dbReference>